<reference evidence="7" key="1">
    <citation type="journal article" date="2019" name="Int. J. Syst. Evol. Microbiol.">
        <title>The Global Catalogue of Microorganisms (GCM) 10K type strain sequencing project: providing services to taxonomists for standard genome sequencing and annotation.</title>
        <authorList>
            <consortium name="The Broad Institute Genomics Platform"/>
            <consortium name="The Broad Institute Genome Sequencing Center for Infectious Disease"/>
            <person name="Wu L."/>
            <person name="Ma J."/>
        </authorList>
    </citation>
    <scope>NUCLEOTIDE SEQUENCE [LARGE SCALE GENOMIC DNA]</scope>
    <source>
        <strain evidence="7">TBRC 1276</strain>
    </source>
</reference>
<evidence type="ECO:0000313" key="6">
    <source>
        <dbReference type="EMBL" id="MFC4009261.1"/>
    </source>
</evidence>
<keyword evidence="3 5" id="KW-1133">Transmembrane helix</keyword>
<evidence type="ECO:0000256" key="3">
    <source>
        <dbReference type="ARBA" id="ARBA00022989"/>
    </source>
</evidence>
<organism evidence="6 7">
    <name type="scientific">Nonomuraea purpurea</name>
    <dbReference type="NCBI Taxonomy" id="1849276"/>
    <lineage>
        <taxon>Bacteria</taxon>
        <taxon>Bacillati</taxon>
        <taxon>Actinomycetota</taxon>
        <taxon>Actinomycetes</taxon>
        <taxon>Streptosporangiales</taxon>
        <taxon>Streptosporangiaceae</taxon>
        <taxon>Nonomuraea</taxon>
    </lineage>
</organism>
<feature type="transmembrane region" description="Helical" evidence="5">
    <location>
        <begin position="55"/>
        <end position="73"/>
    </location>
</feature>
<evidence type="ECO:0000256" key="1">
    <source>
        <dbReference type="ARBA" id="ARBA00004141"/>
    </source>
</evidence>
<sequence length="131" mass="13627">MTITPHPTPRRTITNIALWALQVIVAGFFLMSAVAKFTGAEPAASTFEEIGWGDWFRYLIGALEAAGVAGLLIPRLAGAAGLGLAGLMVGATLTEAFVTGGGVVLPLALLVLSAVIAWGRREGVRALVTRR</sequence>
<evidence type="ECO:0000256" key="2">
    <source>
        <dbReference type="ARBA" id="ARBA00022692"/>
    </source>
</evidence>
<evidence type="ECO:0000313" key="7">
    <source>
        <dbReference type="Proteomes" id="UP001595851"/>
    </source>
</evidence>
<proteinExistence type="predicted"/>
<accession>A0ABV8G5K5</accession>
<keyword evidence="4 5" id="KW-0472">Membrane</keyword>
<gene>
    <name evidence="6" type="ORF">ACFOY2_18660</name>
</gene>
<evidence type="ECO:0000256" key="4">
    <source>
        <dbReference type="ARBA" id="ARBA00023136"/>
    </source>
</evidence>
<comment type="subcellular location">
    <subcellularLocation>
        <location evidence="1">Membrane</location>
        <topology evidence="1">Multi-pass membrane protein</topology>
    </subcellularLocation>
</comment>
<dbReference type="Proteomes" id="UP001595851">
    <property type="component" value="Unassembled WGS sequence"/>
</dbReference>
<evidence type="ECO:0000256" key="5">
    <source>
        <dbReference type="SAM" id="Phobius"/>
    </source>
</evidence>
<feature type="transmembrane region" description="Helical" evidence="5">
    <location>
        <begin position="104"/>
        <end position="121"/>
    </location>
</feature>
<keyword evidence="7" id="KW-1185">Reference proteome</keyword>
<dbReference type="RefSeq" id="WP_379529310.1">
    <property type="nucleotide sequence ID" value="NZ_JBHSBI010000008.1"/>
</dbReference>
<name>A0ABV8G5K5_9ACTN</name>
<keyword evidence="2 5" id="KW-0812">Transmembrane</keyword>
<comment type="caution">
    <text evidence="6">The sequence shown here is derived from an EMBL/GenBank/DDBJ whole genome shotgun (WGS) entry which is preliminary data.</text>
</comment>
<feature type="transmembrane region" description="Helical" evidence="5">
    <location>
        <begin position="80"/>
        <end position="98"/>
    </location>
</feature>
<feature type="transmembrane region" description="Helical" evidence="5">
    <location>
        <begin position="12"/>
        <end position="35"/>
    </location>
</feature>
<protein>
    <submittedName>
        <fullName evidence="6">DoxX family protein</fullName>
    </submittedName>
</protein>
<dbReference type="Pfam" id="PF13564">
    <property type="entry name" value="DoxX_2"/>
    <property type="match status" value="1"/>
</dbReference>
<dbReference type="EMBL" id="JBHSBI010000008">
    <property type="protein sequence ID" value="MFC4009261.1"/>
    <property type="molecule type" value="Genomic_DNA"/>
</dbReference>
<dbReference type="InterPro" id="IPR032808">
    <property type="entry name" value="DoxX"/>
</dbReference>